<feature type="signal peptide" evidence="1">
    <location>
        <begin position="1"/>
        <end position="31"/>
    </location>
</feature>
<evidence type="ECO:0000256" key="1">
    <source>
        <dbReference type="SAM" id="SignalP"/>
    </source>
</evidence>
<gene>
    <name evidence="3" type="primary">LOC112269941</name>
    <name evidence="2" type="ORF">BRADI_1g63834v3</name>
</gene>
<dbReference type="OrthoDB" id="786205at2759"/>
<dbReference type="GeneID" id="112269941"/>
<dbReference type="AlphaFoldDB" id="A0A2K2DTA0"/>
<dbReference type="RefSeq" id="XP_024313249.1">
    <property type="nucleotide sequence ID" value="XM_024457481.1"/>
</dbReference>
<evidence type="ECO:0008006" key="5">
    <source>
        <dbReference type="Google" id="ProtNLM"/>
    </source>
</evidence>
<evidence type="ECO:0000313" key="2">
    <source>
        <dbReference type="EMBL" id="PNT77499.1"/>
    </source>
</evidence>
<dbReference type="PANTHER" id="PTHR45642">
    <property type="entry name" value="GDSL ESTERASE/LIPASE EXL3"/>
    <property type="match status" value="1"/>
</dbReference>
<dbReference type="EMBL" id="CM000880">
    <property type="protein sequence ID" value="PNT77499.1"/>
    <property type="molecule type" value="Genomic_DNA"/>
</dbReference>
<dbReference type="STRING" id="15368.A0A2K2DTA0"/>
<organism evidence="2">
    <name type="scientific">Brachypodium distachyon</name>
    <name type="common">Purple false brome</name>
    <name type="synonym">Trachynia distachya</name>
    <dbReference type="NCBI Taxonomy" id="15368"/>
    <lineage>
        <taxon>Eukaryota</taxon>
        <taxon>Viridiplantae</taxon>
        <taxon>Streptophyta</taxon>
        <taxon>Embryophyta</taxon>
        <taxon>Tracheophyta</taxon>
        <taxon>Spermatophyta</taxon>
        <taxon>Magnoliopsida</taxon>
        <taxon>Liliopsida</taxon>
        <taxon>Poales</taxon>
        <taxon>Poaceae</taxon>
        <taxon>BOP clade</taxon>
        <taxon>Pooideae</taxon>
        <taxon>Stipodae</taxon>
        <taxon>Brachypodieae</taxon>
        <taxon>Brachypodium</taxon>
    </lineage>
</organism>
<reference evidence="3" key="3">
    <citation type="submission" date="2018-08" db="UniProtKB">
        <authorList>
            <consortium name="EnsemblPlants"/>
        </authorList>
    </citation>
    <scope>IDENTIFICATION</scope>
    <source>
        <strain evidence="3">cv. Bd21</strain>
    </source>
</reference>
<dbReference type="InterPro" id="IPR050592">
    <property type="entry name" value="GDSL_lipolytic_enzyme"/>
</dbReference>
<reference evidence="2" key="2">
    <citation type="submission" date="2017-06" db="EMBL/GenBank/DDBJ databases">
        <title>WGS assembly of Brachypodium distachyon.</title>
        <authorList>
            <consortium name="The International Brachypodium Initiative"/>
            <person name="Lucas S."/>
            <person name="Harmon-Smith M."/>
            <person name="Lail K."/>
            <person name="Tice H."/>
            <person name="Grimwood J."/>
            <person name="Bruce D."/>
            <person name="Barry K."/>
            <person name="Shu S."/>
            <person name="Lindquist E."/>
            <person name="Wang M."/>
            <person name="Pitluck S."/>
            <person name="Vogel J.P."/>
            <person name="Garvin D.F."/>
            <person name="Mockler T.C."/>
            <person name="Schmutz J."/>
            <person name="Rokhsar D."/>
            <person name="Bevan M.W."/>
        </authorList>
    </citation>
    <scope>NUCLEOTIDE SEQUENCE</scope>
    <source>
        <strain evidence="2">Bd21</strain>
    </source>
</reference>
<accession>A0A2K2DTA0</accession>
<evidence type="ECO:0000313" key="4">
    <source>
        <dbReference type="Proteomes" id="UP000008810"/>
    </source>
</evidence>
<proteinExistence type="predicted"/>
<name>A0A2K2DTA0_BRADI</name>
<feature type="chain" id="PRO_5044576677" description="SGNH hydrolase-type esterase domain-containing protein" evidence="1">
    <location>
        <begin position="32"/>
        <end position="126"/>
    </location>
</feature>
<dbReference type="EnsemblPlants" id="PNT77499">
    <property type="protein sequence ID" value="PNT77499"/>
    <property type="gene ID" value="BRADI_1g63834v3"/>
</dbReference>
<reference evidence="2 3" key="1">
    <citation type="journal article" date="2010" name="Nature">
        <title>Genome sequencing and analysis of the model grass Brachypodium distachyon.</title>
        <authorList>
            <consortium name="International Brachypodium Initiative"/>
        </authorList>
    </citation>
    <scope>NUCLEOTIDE SEQUENCE [LARGE SCALE GENOMIC DNA]</scope>
    <source>
        <strain evidence="2">Bd21</strain>
        <strain evidence="3">cv. Bd21</strain>
    </source>
</reference>
<dbReference type="InterPro" id="IPR036514">
    <property type="entry name" value="SGNH_hydro_sf"/>
</dbReference>
<dbReference type="Gene3D" id="3.40.50.1110">
    <property type="entry name" value="SGNH hydrolase"/>
    <property type="match status" value="1"/>
</dbReference>
<dbReference type="Proteomes" id="UP000008810">
    <property type="component" value="Chromosome 1"/>
</dbReference>
<sequence>MDTAAMGRFRLPELLIIVLAVVLSVVAMASAVPVPAKLCETNETVAAAMQQRRQQQKKVAAVLVFGDSIVDPGNNNNLHTMIKANHALYGKDFINHVPTGRFSNGLVPSDFIVIVYVERMPISKST</sequence>
<evidence type="ECO:0000313" key="3">
    <source>
        <dbReference type="EnsemblPlants" id="PNT77499"/>
    </source>
</evidence>
<keyword evidence="4" id="KW-1185">Reference proteome</keyword>
<dbReference type="Gramene" id="PNT77499">
    <property type="protein sequence ID" value="PNT77499"/>
    <property type="gene ID" value="BRADI_1g63834v3"/>
</dbReference>
<keyword evidence="1" id="KW-0732">Signal</keyword>
<dbReference type="PANTHER" id="PTHR45642:SF73">
    <property type="entry name" value="GDSL ESTERASE_LIPASE EXL3"/>
    <property type="match status" value="1"/>
</dbReference>
<protein>
    <recommendedName>
        <fullName evidence="5">SGNH hydrolase-type esterase domain-containing protein</fullName>
    </recommendedName>
</protein>